<accession>A0ABM0K696</accession>
<keyword evidence="7" id="KW-1185">Reference proteome</keyword>
<dbReference type="PANTHER" id="PTHR45694">
    <property type="entry name" value="GLUTAREDOXIN 2"/>
    <property type="match status" value="1"/>
</dbReference>
<gene>
    <name evidence="8" type="primary">LOC101863301</name>
</gene>
<dbReference type="RefSeq" id="XP_005109712.1">
    <property type="nucleotide sequence ID" value="XM_005109655.3"/>
</dbReference>
<dbReference type="InterPro" id="IPR036249">
    <property type="entry name" value="Thioredoxin-like_sf"/>
</dbReference>
<evidence type="ECO:0000313" key="8">
    <source>
        <dbReference type="RefSeq" id="XP_005109712.1"/>
    </source>
</evidence>
<dbReference type="Gene3D" id="3.40.30.10">
    <property type="entry name" value="Glutaredoxin"/>
    <property type="match status" value="1"/>
</dbReference>
<dbReference type="InterPro" id="IPR011767">
    <property type="entry name" value="GLR_AS"/>
</dbReference>
<dbReference type="InterPro" id="IPR011899">
    <property type="entry name" value="Glutaredoxin_euk/vir"/>
</dbReference>
<evidence type="ECO:0000259" key="6">
    <source>
        <dbReference type="Pfam" id="PF00462"/>
    </source>
</evidence>
<keyword evidence="3" id="KW-0249">Electron transport</keyword>
<dbReference type="PANTHER" id="PTHR45694:SF18">
    <property type="entry name" value="GLUTAREDOXIN-1-RELATED"/>
    <property type="match status" value="1"/>
</dbReference>
<dbReference type="PROSITE" id="PS00195">
    <property type="entry name" value="GLUTAREDOXIN_1"/>
    <property type="match status" value="1"/>
</dbReference>
<evidence type="ECO:0000256" key="2">
    <source>
        <dbReference type="ARBA" id="ARBA00022448"/>
    </source>
</evidence>
<name>A0ABM0K696_APLCA</name>
<evidence type="ECO:0000256" key="5">
    <source>
        <dbReference type="ARBA" id="ARBA00023284"/>
    </source>
</evidence>
<evidence type="ECO:0000256" key="4">
    <source>
        <dbReference type="ARBA" id="ARBA00023157"/>
    </source>
</evidence>
<dbReference type="NCBIfam" id="TIGR02180">
    <property type="entry name" value="GRX_euk"/>
    <property type="match status" value="1"/>
</dbReference>
<dbReference type="GeneID" id="101863301"/>
<keyword evidence="4" id="KW-1015">Disulfide bond</keyword>
<dbReference type="PRINTS" id="PR00160">
    <property type="entry name" value="GLUTAREDOXIN"/>
</dbReference>
<dbReference type="PROSITE" id="PS51354">
    <property type="entry name" value="GLUTAREDOXIN_2"/>
    <property type="match status" value="1"/>
</dbReference>
<evidence type="ECO:0000313" key="7">
    <source>
        <dbReference type="Proteomes" id="UP000694888"/>
    </source>
</evidence>
<dbReference type="InterPro" id="IPR014025">
    <property type="entry name" value="Glutaredoxin_subgr"/>
</dbReference>
<dbReference type="SUPFAM" id="SSF52833">
    <property type="entry name" value="Thioredoxin-like"/>
    <property type="match status" value="1"/>
</dbReference>
<organism evidence="7 8">
    <name type="scientific">Aplysia californica</name>
    <name type="common">California sea hare</name>
    <dbReference type="NCBI Taxonomy" id="6500"/>
    <lineage>
        <taxon>Eukaryota</taxon>
        <taxon>Metazoa</taxon>
        <taxon>Spiralia</taxon>
        <taxon>Lophotrochozoa</taxon>
        <taxon>Mollusca</taxon>
        <taxon>Gastropoda</taxon>
        <taxon>Heterobranchia</taxon>
        <taxon>Euthyneura</taxon>
        <taxon>Tectipleura</taxon>
        <taxon>Aplysiida</taxon>
        <taxon>Aplysioidea</taxon>
        <taxon>Aplysiidae</taxon>
        <taxon>Aplysia</taxon>
    </lineage>
</organism>
<comment type="function">
    <text evidence="1">Has a glutathione-disulfide oxidoreductase activity in the presence of NADPH and glutathione reductase. Reduces low molecular weight disulfides and proteins.</text>
</comment>
<feature type="domain" description="Glutaredoxin" evidence="6">
    <location>
        <begin position="17"/>
        <end position="85"/>
    </location>
</feature>
<dbReference type="Proteomes" id="UP000694888">
    <property type="component" value="Unplaced"/>
</dbReference>
<protein>
    <submittedName>
        <fullName evidence="8">Glutaredoxin-1</fullName>
    </submittedName>
</protein>
<evidence type="ECO:0000256" key="1">
    <source>
        <dbReference type="ARBA" id="ARBA00002549"/>
    </source>
</evidence>
<keyword evidence="5" id="KW-0676">Redox-active center</keyword>
<reference evidence="8" key="1">
    <citation type="submission" date="2025-08" db="UniProtKB">
        <authorList>
            <consortium name="RefSeq"/>
        </authorList>
    </citation>
    <scope>IDENTIFICATION</scope>
</reference>
<sequence>MSGVKEMCDSKIAGKKVMVFSKSSCPFCKKAKTALQKYLGKELPPEDYEVLEIENMSECQAIQDYMQKLTGGRSVPRVFVNQKFIGGGDDVVAKDKNGELKQLLTA</sequence>
<keyword evidence="2" id="KW-0813">Transport</keyword>
<proteinExistence type="predicted"/>
<dbReference type="CDD" id="cd03419">
    <property type="entry name" value="GRX_GRXh_1_2_like"/>
    <property type="match status" value="1"/>
</dbReference>
<dbReference type="Pfam" id="PF00462">
    <property type="entry name" value="Glutaredoxin"/>
    <property type="match status" value="1"/>
</dbReference>
<evidence type="ECO:0000256" key="3">
    <source>
        <dbReference type="ARBA" id="ARBA00022982"/>
    </source>
</evidence>
<dbReference type="InterPro" id="IPR002109">
    <property type="entry name" value="Glutaredoxin"/>
</dbReference>